<dbReference type="Gene3D" id="3.90.550.10">
    <property type="entry name" value="Spore Coat Polysaccharide Biosynthesis Protein SpsA, Chain A"/>
    <property type="match status" value="1"/>
</dbReference>
<keyword evidence="4" id="KW-1185">Reference proteome</keyword>
<evidence type="ECO:0000313" key="4">
    <source>
        <dbReference type="Proteomes" id="UP001065593"/>
    </source>
</evidence>
<dbReference type="PANTHER" id="PTHR22916:SF3">
    <property type="entry name" value="UDP-GLCNAC:BETAGAL BETA-1,3-N-ACETYLGLUCOSAMINYLTRANSFERASE-LIKE PROTEIN 1"/>
    <property type="match status" value="1"/>
</dbReference>
<dbReference type="InterPro" id="IPR001173">
    <property type="entry name" value="Glyco_trans_2-like"/>
</dbReference>
<proteinExistence type="inferred from homology"/>
<protein>
    <submittedName>
        <fullName evidence="3">Glycosyl transferase</fullName>
    </submittedName>
</protein>
<dbReference type="Proteomes" id="UP001065593">
    <property type="component" value="Unassembled WGS sequence"/>
</dbReference>
<gene>
    <name evidence="3" type="ORF">LYSBPC_09380</name>
</gene>
<dbReference type="RefSeq" id="WP_264987527.1">
    <property type="nucleotide sequence ID" value="NZ_BRZA01000001.1"/>
</dbReference>
<dbReference type="CDD" id="cd00761">
    <property type="entry name" value="Glyco_tranf_GTA_type"/>
    <property type="match status" value="1"/>
</dbReference>
<dbReference type="SUPFAM" id="SSF53448">
    <property type="entry name" value="Nucleotide-diphospho-sugar transferases"/>
    <property type="match status" value="1"/>
</dbReference>
<dbReference type="Pfam" id="PF00535">
    <property type="entry name" value="Glycos_transf_2"/>
    <property type="match status" value="1"/>
</dbReference>
<reference evidence="3" key="1">
    <citation type="submission" date="2022-08" db="EMBL/GenBank/DDBJ databases">
        <title>Draft genome sequence of Lysinibacillus sp. strain KH24.</title>
        <authorList>
            <person name="Kanbe H."/>
            <person name="Itoh H."/>
        </authorList>
    </citation>
    <scope>NUCLEOTIDE SEQUENCE</scope>
    <source>
        <strain evidence="3">KH24</strain>
    </source>
</reference>
<dbReference type="EMBL" id="BRZA01000001">
    <property type="protein sequence ID" value="GLC87811.1"/>
    <property type="molecule type" value="Genomic_DNA"/>
</dbReference>
<evidence type="ECO:0000259" key="2">
    <source>
        <dbReference type="Pfam" id="PF00535"/>
    </source>
</evidence>
<dbReference type="GO" id="GO:0016740">
    <property type="term" value="F:transferase activity"/>
    <property type="evidence" value="ECO:0007669"/>
    <property type="project" value="UniProtKB-KW"/>
</dbReference>
<evidence type="ECO:0000256" key="1">
    <source>
        <dbReference type="ARBA" id="ARBA00006739"/>
    </source>
</evidence>
<feature type="domain" description="Glycosyltransferase 2-like" evidence="2">
    <location>
        <begin position="4"/>
        <end position="168"/>
    </location>
</feature>
<sequence length="335" mass="39350">MKLSVLTTIFNGEPFIKDVIDSVLNQTFKNFEWIIVDDGSTDDTWNLLKDIDDERVQIHKLNTNHGVGFASNIALKMAKGEYIAKVDVDDIYVRERFKIQVDFLDSNPDIDVVDSFIDYFPHDEEAEKSSKYKYCQEIYSKYINRELTSKEIHEELYWGCIIINSVMMARKNIVLEVGYCDEMSLAEDYYLFYKLNERNVKFFKIPITLANVRIRKTSTTMVNSDKSKELTESIKENFLIHYIKKDTRSLLIWGAGSYGENILFYLEKKLNIQVEGFIDSNIDLDRKKKGDKTIFYFKNIDLKNYKIIVASTYKCEIVDSLRKMELKANEDFYVM</sequence>
<comment type="caution">
    <text evidence="3">The sequence shown here is derived from an EMBL/GenBank/DDBJ whole genome shotgun (WGS) entry which is preliminary data.</text>
</comment>
<dbReference type="InterPro" id="IPR029044">
    <property type="entry name" value="Nucleotide-diphossugar_trans"/>
</dbReference>
<keyword evidence="3" id="KW-0808">Transferase</keyword>
<evidence type="ECO:0000313" key="3">
    <source>
        <dbReference type="EMBL" id="GLC87811.1"/>
    </source>
</evidence>
<accession>A0ABQ5NHH3</accession>
<dbReference type="Gene3D" id="3.40.50.720">
    <property type="entry name" value="NAD(P)-binding Rossmann-like Domain"/>
    <property type="match status" value="1"/>
</dbReference>
<organism evidence="3 4">
    <name type="scientific">Lysinibacillus piscis</name>
    <dbReference type="NCBI Taxonomy" id="2518931"/>
    <lineage>
        <taxon>Bacteria</taxon>
        <taxon>Bacillati</taxon>
        <taxon>Bacillota</taxon>
        <taxon>Bacilli</taxon>
        <taxon>Bacillales</taxon>
        <taxon>Bacillaceae</taxon>
        <taxon>Lysinibacillus</taxon>
    </lineage>
</organism>
<name>A0ABQ5NHH3_9BACI</name>
<dbReference type="PANTHER" id="PTHR22916">
    <property type="entry name" value="GLYCOSYLTRANSFERASE"/>
    <property type="match status" value="1"/>
</dbReference>
<comment type="similarity">
    <text evidence="1">Belongs to the glycosyltransferase 2 family.</text>
</comment>